<dbReference type="Proteomes" id="UP000177565">
    <property type="component" value="Unassembled WGS sequence"/>
</dbReference>
<dbReference type="Gene3D" id="3.10.28.10">
    <property type="entry name" value="Homing endonucleases"/>
    <property type="match status" value="2"/>
</dbReference>
<evidence type="ECO:0000313" key="2">
    <source>
        <dbReference type="EMBL" id="OHA26448.1"/>
    </source>
</evidence>
<name>A0A1G2MRG7_9BACT</name>
<evidence type="ECO:0000259" key="1">
    <source>
        <dbReference type="Pfam" id="PF03161"/>
    </source>
</evidence>
<comment type="caution">
    <text evidence="2">The sequence shown here is derived from an EMBL/GenBank/DDBJ whole genome shotgun (WGS) entry which is preliminary data.</text>
</comment>
<reference evidence="2 3" key="1">
    <citation type="journal article" date="2016" name="Nat. Commun.">
        <title>Thousands of microbial genomes shed light on interconnected biogeochemical processes in an aquifer system.</title>
        <authorList>
            <person name="Anantharaman K."/>
            <person name="Brown C.T."/>
            <person name="Hug L.A."/>
            <person name="Sharon I."/>
            <person name="Castelle C.J."/>
            <person name="Probst A.J."/>
            <person name="Thomas B.C."/>
            <person name="Singh A."/>
            <person name="Wilkins M.J."/>
            <person name="Karaoz U."/>
            <person name="Brodie E.L."/>
            <person name="Williams K.H."/>
            <person name="Hubbard S.S."/>
            <person name="Banfield J.F."/>
        </authorList>
    </citation>
    <scope>NUCLEOTIDE SEQUENCE [LARGE SCALE GENOMIC DNA]</scope>
</reference>
<gene>
    <name evidence="2" type="ORF">A3C06_02615</name>
</gene>
<evidence type="ECO:0000313" key="3">
    <source>
        <dbReference type="Proteomes" id="UP000177565"/>
    </source>
</evidence>
<dbReference type="GO" id="GO:0004519">
    <property type="term" value="F:endonuclease activity"/>
    <property type="evidence" value="ECO:0007669"/>
    <property type="project" value="InterPro"/>
</dbReference>
<accession>A0A1G2MRG7</accession>
<dbReference type="SUPFAM" id="SSF55608">
    <property type="entry name" value="Homing endonucleases"/>
    <property type="match status" value="1"/>
</dbReference>
<dbReference type="InterPro" id="IPR027434">
    <property type="entry name" value="Homing_endonucl"/>
</dbReference>
<proteinExistence type="predicted"/>
<sequence length="215" mass="25478">MKVIPREAGRVTYSTEIRELKTQLFDEEQVAILVGNILGDGCLCENWSKTNFRMIISHSIDAKNYLQWKYKKLKKWILTKPRFYERNNSLTIRTISHPELTKLRNVFYEEKRKIVPKSIVDYLQNPLIIAVWFMDDGNAVIRNGKLCGYHINSQSFDWEENKLLAKALEDLHGIKSVIERNHNKPRLAIWRKDSRLKLRNLIKPYILEDMKYKLG</sequence>
<protein>
    <recommendedName>
        <fullName evidence="1">Homing endonuclease LAGLIDADG domain-containing protein</fullName>
    </recommendedName>
</protein>
<dbReference type="AlphaFoldDB" id="A0A1G2MRG7"/>
<dbReference type="EMBL" id="MHRQ01000020">
    <property type="protein sequence ID" value="OHA26448.1"/>
    <property type="molecule type" value="Genomic_DNA"/>
</dbReference>
<dbReference type="Pfam" id="PF03161">
    <property type="entry name" value="LAGLIDADG_2"/>
    <property type="match status" value="1"/>
</dbReference>
<organism evidence="2 3">
    <name type="scientific">Candidatus Taylorbacteria bacterium RIFCSPHIGHO2_02_FULL_46_13</name>
    <dbReference type="NCBI Taxonomy" id="1802312"/>
    <lineage>
        <taxon>Bacteria</taxon>
        <taxon>Candidatus Tayloriibacteriota</taxon>
    </lineage>
</organism>
<dbReference type="InterPro" id="IPR004860">
    <property type="entry name" value="LAGLIDADG_dom"/>
</dbReference>
<feature type="domain" description="Homing endonuclease LAGLIDADG" evidence="1">
    <location>
        <begin position="31"/>
        <end position="194"/>
    </location>
</feature>